<proteinExistence type="inferred from homology"/>
<dbReference type="EMBL" id="PISE01000027">
    <property type="protein sequence ID" value="PKG23189.1"/>
    <property type="molecule type" value="Genomic_DNA"/>
</dbReference>
<evidence type="ECO:0000256" key="1">
    <source>
        <dbReference type="ARBA" id="ARBA00003200"/>
    </source>
</evidence>
<evidence type="ECO:0000256" key="6">
    <source>
        <dbReference type="ARBA" id="ARBA00047315"/>
    </source>
</evidence>
<dbReference type="PROSITE" id="PS00061">
    <property type="entry name" value="ADH_SHORT"/>
    <property type="match status" value="1"/>
</dbReference>
<protein>
    <recommendedName>
        <fullName evidence="3">diacetyl reductase [(S)-acetoin forming]</fullName>
        <ecNumber evidence="3">1.1.1.304</ecNumber>
    </recommendedName>
</protein>
<dbReference type="PANTHER" id="PTHR42760">
    <property type="entry name" value="SHORT-CHAIN DEHYDROGENASES/REDUCTASES FAMILY MEMBER"/>
    <property type="match status" value="1"/>
</dbReference>
<evidence type="ECO:0000256" key="7">
    <source>
        <dbReference type="PIRSR" id="PIRSR614007-1"/>
    </source>
</evidence>
<dbReference type="GO" id="GO:0045150">
    <property type="term" value="P:acetoin catabolic process"/>
    <property type="evidence" value="ECO:0007669"/>
    <property type="project" value="InterPro"/>
</dbReference>
<organism evidence="9 10">
    <name type="scientific">Niallia nealsonii</name>
    <dbReference type="NCBI Taxonomy" id="115979"/>
    <lineage>
        <taxon>Bacteria</taxon>
        <taxon>Bacillati</taxon>
        <taxon>Bacillota</taxon>
        <taxon>Bacilli</taxon>
        <taxon>Bacillales</taxon>
        <taxon>Bacillaceae</taxon>
        <taxon>Niallia</taxon>
    </lineage>
</organism>
<feature type="active site" description="Proton acceptor" evidence="7">
    <location>
        <position position="154"/>
    </location>
</feature>
<comment type="catalytic activity">
    <reaction evidence="6">
        <text>(S)-acetoin + NAD(+) = diacetyl + NADH + H(+)</text>
        <dbReference type="Rhea" id="RHEA:27286"/>
        <dbReference type="ChEBI" id="CHEBI:15378"/>
        <dbReference type="ChEBI" id="CHEBI:15687"/>
        <dbReference type="ChEBI" id="CHEBI:16583"/>
        <dbReference type="ChEBI" id="CHEBI:57540"/>
        <dbReference type="ChEBI" id="CHEBI:57945"/>
        <dbReference type="EC" id="1.1.1.304"/>
    </reaction>
</comment>
<keyword evidence="10" id="KW-1185">Reference proteome</keyword>
<dbReference type="InterPro" id="IPR014007">
    <property type="entry name" value="23BDH"/>
</dbReference>
<gene>
    <name evidence="9" type="ORF">CWS01_12960</name>
</gene>
<dbReference type="AlphaFoldDB" id="A0A2N0Z111"/>
<evidence type="ECO:0000256" key="8">
    <source>
        <dbReference type="PIRSR" id="PIRSR614007-2"/>
    </source>
</evidence>
<dbReference type="GO" id="GO:0052588">
    <property type="term" value="F:diacetyl reductase ((S)-acetoin forming) (NAD+) activity"/>
    <property type="evidence" value="ECO:0007669"/>
    <property type="project" value="UniProtKB-EC"/>
</dbReference>
<accession>A0A2N0Z111</accession>
<dbReference type="Proteomes" id="UP000233375">
    <property type="component" value="Unassembled WGS sequence"/>
</dbReference>
<dbReference type="InterPro" id="IPR020904">
    <property type="entry name" value="Sc_DH/Rdtase_CS"/>
</dbReference>
<dbReference type="RefSeq" id="WP_101177629.1">
    <property type="nucleotide sequence ID" value="NZ_PISE01000027.1"/>
</dbReference>
<dbReference type="InterPro" id="IPR002347">
    <property type="entry name" value="SDR_fam"/>
</dbReference>
<feature type="binding site" evidence="8">
    <location>
        <position position="158"/>
    </location>
    <ligand>
        <name>NAD(+)</name>
        <dbReference type="ChEBI" id="CHEBI:57540"/>
    </ligand>
</feature>
<dbReference type="FunFam" id="3.40.50.720:FF:000084">
    <property type="entry name" value="Short-chain dehydrogenase reductase"/>
    <property type="match status" value="1"/>
</dbReference>
<dbReference type="GO" id="GO:0008206">
    <property type="term" value="P:bile acid metabolic process"/>
    <property type="evidence" value="ECO:0007669"/>
    <property type="project" value="UniProtKB-ARBA"/>
</dbReference>
<dbReference type="Gene3D" id="3.40.50.720">
    <property type="entry name" value="NAD(P)-binding Rossmann-like Domain"/>
    <property type="match status" value="1"/>
</dbReference>
<dbReference type="SUPFAM" id="SSF51735">
    <property type="entry name" value="NAD(P)-binding Rossmann-fold domains"/>
    <property type="match status" value="1"/>
</dbReference>
<evidence type="ECO:0000313" key="10">
    <source>
        <dbReference type="Proteomes" id="UP000233375"/>
    </source>
</evidence>
<feature type="binding site" evidence="8">
    <location>
        <begin position="14"/>
        <end position="16"/>
    </location>
    <ligand>
        <name>NAD(+)</name>
        <dbReference type="ChEBI" id="CHEBI:57540"/>
    </ligand>
</feature>
<keyword evidence="5 8" id="KW-0520">NAD</keyword>
<dbReference type="Pfam" id="PF13561">
    <property type="entry name" value="adh_short_C2"/>
    <property type="match status" value="1"/>
</dbReference>
<reference evidence="9 10" key="1">
    <citation type="journal article" date="2003" name="Int. J. Syst. Evol. Microbiol.">
        <title>Bacillus nealsonii sp. nov., isolated from a spacecraft-assembly facility, whose spores are gamma-radiation resistant.</title>
        <authorList>
            <person name="Venkateswaran K."/>
            <person name="Kempf M."/>
            <person name="Chen F."/>
            <person name="Satomi M."/>
            <person name="Nicholson W."/>
            <person name="Kern R."/>
        </authorList>
    </citation>
    <scope>NUCLEOTIDE SEQUENCE [LARGE SCALE GENOMIC DNA]</scope>
    <source>
        <strain evidence="9 10">FO-92</strain>
    </source>
</reference>
<feature type="binding site" evidence="8">
    <location>
        <begin position="184"/>
        <end position="189"/>
    </location>
    <ligand>
        <name>NAD(+)</name>
        <dbReference type="ChEBI" id="CHEBI:57540"/>
    </ligand>
</feature>
<keyword evidence="4" id="KW-0560">Oxidoreductase</keyword>
<comment type="caution">
    <text evidence="9">The sequence shown here is derived from an EMBL/GenBank/DDBJ whole genome shotgun (WGS) entry which is preliminary data.</text>
</comment>
<name>A0A2N0Z111_9BACI</name>
<evidence type="ECO:0000256" key="2">
    <source>
        <dbReference type="ARBA" id="ARBA00006484"/>
    </source>
</evidence>
<comment type="function">
    <text evidence="1">Catalyzes the irreversible reduction of 2,3-butanediol to (S)-acetoin in the presence of NADH.</text>
</comment>
<dbReference type="PANTHER" id="PTHR42760:SF121">
    <property type="entry name" value="3-OXOACYL-(ACYL-CARRIER-PROTEIN) REDUCTASE"/>
    <property type="match status" value="1"/>
</dbReference>
<sequence>MNENKVAIITGSGQGIGKGIAERLGKDGFTIVISDINEESANRTSLELIEKGIESSSFVANVSKKEDLVSLVDQTVEKYGNVDVFVNNAGIDQVDSILNITEEDLQRIFQINVFGTLFGIQAAAVQMKKQGTGGKIINACSIAGHRAYSLLGAYSATKFAVKAWTQTAAQELASSKITVNAYCPGIVGTSMWDRIDEGMGEYMGLEKGQAFEKFAEGITLGRTQEPADVANFVSYLASPDSDYMTGQAVLIDGGILFG</sequence>
<dbReference type="PRINTS" id="PR00081">
    <property type="entry name" value="GDHRDH"/>
</dbReference>
<dbReference type="NCBIfam" id="TIGR02415">
    <property type="entry name" value="23BDH"/>
    <property type="match status" value="1"/>
</dbReference>
<dbReference type="PRINTS" id="PR00080">
    <property type="entry name" value="SDRFAMILY"/>
</dbReference>
<evidence type="ECO:0000256" key="3">
    <source>
        <dbReference type="ARBA" id="ARBA00012848"/>
    </source>
</evidence>
<evidence type="ECO:0000256" key="5">
    <source>
        <dbReference type="ARBA" id="ARBA00023027"/>
    </source>
</evidence>
<dbReference type="NCBIfam" id="NF005559">
    <property type="entry name" value="PRK07231.1"/>
    <property type="match status" value="1"/>
</dbReference>
<dbReference type="OrthoDB" id="9803333at2"/>
<feature type="binding site" evidence="8">
    <location>
        <position position="154"/>
    </location>
    <ligand>
        <name>NAD(+)</name>
        <dbReference type="ChEBI" id="CHEBI:57540"/>
    </ligand>
</feature>
<dbReference type="InterPro" id="IPR036291">
    <property type="entry name" value="NAD(P)-bd_dom_sf"/>
</dbReference>
<dbReference type="EC" id="1.1.1.304" evidence="3"/>
<evidence type="ECO:0000313" key="9">
    <source>
        <dbReference type="EMBL" id="PKG23189.1"/>
    </source>
</evidence>
<dbReference type="GO" id="GO:0048038">
    <property type="term" value="F:quinone binding"/>
    <property type="evidence" value="ECO:0007669"/>
    <property type="project" value="TreeGrafter"/>
</dbReference>
<feature type="binding site" evidence="8">
    <location>
        <position position="88"/>
    </location>
    <ligand>
        <name>NAD(+)</name>
        <dbReference type="ChEBI" id="CHEBI:57540"/>
    </ligand>
</feature>
<feature type="binding site" evidence="8">
    <location>
        <position position="35"/>
    </location>
    <ligand>
        <name>NAD(+)</name>
        <dbReference type="ChEBI" id="CHEBI:57540"/>
    </ligand>
</feature>
<evidence type="ECO:0000256" key="4">
    <source>
        <dbReference type="ARBA" id="ARBA00023002"/>
    </source>
</evidence>
<dbReference type="GO" id="GO:0006633">
    <property type="term" value="P:fatty acid biosynthetic process"/>
    <property type="evidence" value="ECO:0007669"/>
    <property type="project" value="TreeGrafter"/>
</dbReference>
<comment type="similarity">
    <text evidence="2">Belongs to the short-chain dehydrogenases/reductases (SDR) family.</text>
</comment>